<evidence type="ECO:0000313" key="2">
    <source>
        <dbReference type="Proteomes" id="UP001228049"/>
    </source>
</evidence>
<accession>A0AAD9BM09</accession>
<dbReference type="AlphaFoldDB" id="A0AAD9BM09"/>
<sequence length="54" mass="6113">MAELRLKQDCITRWNSTYDMLKSFLKSKDAIISTLAITNASVTLCPKKNGAYCR</sequence>
<dbReference type="Proteomes" id="UP001228049">
    <property type="component" value="Unassembled WGS sequence"/>
</dbReference>
<dbReference type="InterPro" id="IPR012337">
    <property type="entry name" value="RNaseH-like_sf"/>
</dbReference>
<evidence type="ECO:0000313" key="1">
    <source>
        <dbReference type="EMBL" id="KAK1885226.1"/>
    </source>
</evidence>
<gene>
    <name evidence="1" type="ORF">KUDE01_031421</name>
</gene>
<comment type="caution">
    <text evidence="1">The sequence shown here is derived from an EMBL/GenBank/DDBJ whole genome shotgun (WGS) entry which is preliminary data.</text>
</comment>
<dbReference type="EMBL" id="JASDAP010000021">
    <property type="protein sequence ID" value="KAK1885226.1"/>
    <property type="molecule type" value="Genomic_DNA"/>
</dbReference>
<keyword evidence="2" id="KW-1185">Reference proteome</keyword>
<feature type="non-terminal residue" evidence="1">
    <location>
        <position position="54"/>
    </location>
</feature>
<proteinExistence type="predicted"/>
<name>A0AAD9BM09_DISEL</name>
<dbReference type="SUPFAM" id="SSF53098">
    <property type="entry name" value="Ribonuclease H-like"/>
    <property type="match status" value="1"/>
</dbReference>
<organism evidence="1 2">
    <name type="scientific">Dissostichus eleginoides</name>
    <name type="common">Patagonian toothfish</name>
    <name type="synonym">Dissostichus amissus</name>
    <dbReference type="NCBI Taxonomy" id="100907"/>
    <lineage>
        <taxon>Eukaryota</taxon>
        <taxon>Metazoa</taxon>
        <taxon>Chordata</taxon>
        <taxon>Craniata</taxon>
        <taxon>Vertebrata</taxon>
        <taxon>Euteleostomi</taxon>
        <taxon>Actinopterygii</taxon>
        <taxon>Neopterygii</taxon>
        <taxon>Teleostei</taxon>
        <taxon>Neoteleostei</taxon>
        <taxon>Acanthomorphata</taxon>
        <taxon>Eupercaria</taxon>
        <taxon>Perciformes</taxon>
        <taxon>Notothenioidei</taxon>
        <taxon>Nototheniidae</taxon>
        <taxon>Dissostichus</taxon>
    </lineage>
</organism>
<protein>
    <submittedName>
        <fullName evidence="1">Transposable element Hobo transposase</fullName>
    </submittedName>
</protein>
<reference evidence="1" key="1">
    <citation type="submission" date="2023-04" db="EMBL/GenBank/DDBJ databases">
        <title>Chromosome-level genome of Chaenocephalus aceratus.</title>
        <authorList>
            <person name="Park H."/>
        </authorList>
    </citation>
    <scope>NUCLEOTIDE SEQUENCE</scope>
    <source>
        <strain evidence="1">DE</strain>
        <tissue evidence="1">Muscle</tissue>
    </source>
</reference>